<dbReference type="Proteomes" id="UP000245489">
    <property type="component" value="Unassembled WGS sequence"/>
</dbReference>
<proteinExistence type="predicted"/>
<dbReference type="RefSeq" id="WP_109741226.1">
    <property type="nucleotide sequence ID" value="NZ_QGGO01000002.1"/>
</dbReference>
<sequence length="156" mass="17886">MKVQALISKELSSFNDELKNFTGSTEDFITLQVLLTNGNSINNNRDKDSELYILWHVIKSTIINREETKHEIVVTQNDVAATEHKVFTVEVNLEDDTTGYLVISNSDKTFKSADSYEISRLNDTKFKNYIMKKRETLKDLTFTAKSVNCSTSRYPC</sequence>
<dbReference type="EMBL" id="QGGO01000002">
    <property type="protein sequence ID" value="PWK28887.1"/>
    <property type="molecule type" value="Genomic_DNA"/>
</dbReference>
<name>A0A316EE91_9BACT</name>
<dbReference type="AlphaFoldDB" id="A0A316EE91"/>
<gene>
    <name evidence="1" type="ORF">LV89_00440</name>
</gene>
<organism evidence="1 2">
    <name type="scientific">Arcicella aurantiaca</name>
    <dbReference type="NCBI Taxonomy" id="591202"/>
    <lineage>
        <taxon>Bacteria</taxon>
        <taxon>Pseudomonadati</taxon>
        <taxon>Bacteroidota</taxon>
        <taxon>Cytophagia</taxon>
        <taxon>Cytophagales</taxon>
        <taxon>Flectobacillaceae</taxon>
        <taxon>Arcicella</taxon>
    </lineage>
</organism>
<keyword evidence="2" id="KW-1185">Reference proteome</keyword>
<comment type="caution">
    <text evidence="1">The sequence shown here is derived from an EMBL/GenBank/DDBJ whole genome shotgun (WGS) entry which is preliminary data.</text>
</comment>
<accession>A0A316EE91</accession>
<evidence type="ECO:0000313" key="1">
    <source>
        <dbReference type="EMBL" id="PWK28887.1"/>
    </source>
</evidence>
<reference evidence="1 2" key="1">
    <citation type="submission" date="2018-05" db="EMBL/GenBank/DDBJ databases">
        <title>Genomic Encyclopedia of Archaeal and Bacterial Type Strains, Phase II (KMG-II): from individual species to whole genera.</title>
        <authorList>
            <person name="Goeker M."/>
        </authorList>
    </citation>
    <scope>NUCLEOTIDE SEQUENCE [LARGE SCALE GENOMIC DNA]</scope>
    <source>
        <strain evidence="1 2">DSM 22214</strain>
    </source>
</reference>
<evidence type="ECO:0000313" key="2">
    <source>
        <dbReference type="Proteomes" id="UP000245489"/>
    </source>
</evidence>
<protein>
    <submittedName>
        <fullName evidence="1">Uncharacterized protein</fullName>
    </submittedName>
</protein>